<evidence type="ECO:0000313" key="1">
    <source>
        <dbReference type="EMBL" id="MCH6165630.1"/>
    </source>
</evidence>
<evidence type="ECO:0000313" key="2">
    <source>
        <dbReference type="Proteomes" id="UP001299970"/>
    </source>
</evidence>
<dbReference type="Pfam" id="PF14891">
    <property type="entry name" value="Peptidase_M91"/>
    <property type="match status" value="1"/>
</dbReference>
<reference evidence="1 2" key="1">
    <citation type="submission" date="2022-03" db="EMBL/GenBank/DDBJ databases">
        <title>Pseudonocardia alaer sp. nov., a novel actinomycete isolated from reed forest soil.</title>
        <authorList>
            <person name="Wang L."/>
        </authorList>
    </citation>
    <scope>NUCLEOTIDE SEQUENCE [LARGE SCALE GENOMIC DNA]</scope>
    <source>
        <strain evidence="1 2">Y-16303</strain>
    </source>
</reference>
<proteinExistence type="predicted"/>
<name>A0ABS9TAR3_9PSEU</name>
<dbReference type="EMBL" id="JAKXMK010000006">
    <property type="protein sequence ID" value="MCH6165630.1"/>
    <property type="molecule type" value="Genomic_DNA"/>
</dbReference>
<dbReference type="Proteomes" id="UP001299970">
    <property type="component" value="Unassembled WGS sequence"/>
</dbReference>
<protein>
    <submittedName>
        <fullName evidence="1">Type III secretion system effector protein</fullName>
    </submittedName>
</protein>
<dbReference type="RefSeq" id="WP_241035660.1">
    <property type="nucleotide sequence ID" value="NZ_BAAAJF010000024.1"/>
</dbReference>
<organism evidence="1 2">
    <name type="scientific">Pseudonocardia alaniniphila</name>
    <dbReference type="NCBI Taxonomy" id="75291"/>
    <lineage>
        <taxon>Bacteria</taxon>
        <taxon>Bacillati</taxon>
        <taxon>Actinomycetota</taxon>
        <taxon>Actinomycetes</taxon>
        <taxon>Pseudonocardiales</taxon>
        <taxon>Pseudonocardiaceae</taxon>
        <taxon>Pseudonocardia</taxon>
    </lineage>
</organism>
<gene>
    <name evidence="1" type="ORF">MMF94_08045</name>
</gene>
<keyword evidence="2" id="KW-1185">Reference proteome</keyword>
<comment type="caution">
    <text evidence="1">The sequence shown here is derived from an EMBL/GenBank/DDBJ whole genome shotgun (WGS) entry which is preliminary data.</text>
</comment>
<dbReference type="InterPro" id="IPR028208">
    <property type="entry name" value="Effector_pro_NleD-like"/>
</dbReference>
<sequence length="375" mass="40277">MRALQRAAGNAAVVGMLHGPARTAVAGHEHAQHSLVHDVLRTDSAGPVAVVQRAPRPQALDDPIQGFVTEMIAEADKMIAKTKSLGWRVWSKPARQKHCDDLGTVIDQAEHMIYPQLHNVAATPADERREVDLKALLDQIQNRHLSYVDILRIYDLRPVAPDIDAADSKALESLSRTWSRITSGQGVSISGKPRAFGDDRDPAELAGFTTQILSAHARLLSRQRGRALVTDLASRPGSPAVGVVPYHPGQVEFMGGNTDVGAEAIADSANALAQNEDTAGSGSTSTVAVPYGFKDSEGAKLGEPVTPAFLVYGHELVHAQHNMHGINVRTVDDEELATVSGTAKSDALHAKIGLPRTTEDMLRDEHNLPRRGGYT</sequence>
<accession>A0ABS9TAR3</accession>